<dbReference type="AlphaFoldDB" id="A0A382VHI7"/>
<accession>A0A382VHI7</accession>
<name>A0A382VHI7_9ZZZZ</name>
<proteinExistence type="predicted"/>
<feature type="non-terminal residue" evidence="1">
    <location>
        <position position="64"/>
    </location>
</feature>
<gene>
    <name evidence="1" type="ORF">METZ01_LOCUS398801</name>
</gene>
<organism evidence="1">
    <name type="scientific">marine metagenome</name>
    <dbReference type="NCBI Taxonomy" id="408172"/>
    <lineage>
        <taxon>unclassified sequences</taxon>
        <taxon>metagenomes</taxon>
        <taxon>ecological metagenomes</taxon>
    </lineage>
</organism>
<protein>
    <submittedName>
        <fullName evidence="1">Uncharacterized protein</fullName>
    </submittedName>
</protein>
<reference evidence="1" key="1">
    <citation type="submission" date="2018-05" db="EMBL/GenBank/DDBJ databases">
        <authorList>
            <person name="Lanie J.A."/>
            <person name="Ng W.-L."/>
            <person name="Kazmierczak K.M."/>
            <person name="Andrzejewski T.M."/>
            <person name="Davidsen T.M."/>
            <person name="Wayne K.J."/>
            <person name="Tettelin H."/>
            <person name="Glass J.I."/>
            <person name="Rusch D."/>
            <person name="Podicherti R."/>
            <person name="Tsui H.-C.T."/>
            <person name="Winkler M.E."/>
        </authorList>
    </citation>
    <scope>NUCLEOTIDE SEQUENCE</scope>
</reference>
<evidence type="ECO:0000313" key="1">
    <source>
        <dbReference type="EMBL" id="SVD45947.1"/>
    </source>
</evidence>
<sequence>MLQKYVKQLNPRDETYVPHVDKIQVIKESYKKAALDMEEVIVYAAGGPPFVSDLIPNSEEVGKK</sequence>
<dbReference type="EMBL" id="UINC01152012">
    <property type="protein sequence ID" value="SVD45947.1"/>
    <property type="molecule type" value="Genomic_DNA"/>
</dbReference>